<dbReference type="Proteomes" id="UP000027238">
    <property type="component" value="Unassembled WGS sequence"/>
</dbReference>
<proteinExistence type="predicted"/>
<keyword evidence="2" id="KW-1185">Reference proteome</keyword>
<dbReference type="AlphaFoldDB" id="A0A066XZZ6"/>
<accession>A0A066XZZ6</accession>
<reference evidence="2" key="1">
    <citation type="journal article" date="2014" name="Genome Announc.">
        <title>Draft genome sequence of Colletotrichum sublineola, a destructive pathogen of cultivated sorghum.</title>
        <authorList>
            <person name="Baroncelli R."/>
            <person name="Sanz-Martin J.M."/>
            <person name="Rech G.E."/>
            <person name="Sukno S.A."/>
            <person name="Thon M.R."/>
        </authorList>
    </citation>
    <scope>NUCLEOTIDE SEQUENCE [LARGE SCALE GENOMIC DNA]</scope>
    <source>
        <strain evidence="2">TX430BB</strain>
    </source>
</reference>
<name>A0A066XZZ6_COLSU</name>
<evidence type="ECO:0000313" key="1">
    <source>
        <dbReference type="EMBL" id="KDN71366.1"/>
    </source>
</evidence>
<gene>
    <name evidence="1" type="ORF">CSUB01_04635</name>
</gene>
<evidence type="ECO:0000313" key="2">
    <source>
        <dbReference type="Proteomes" id="UP000027238"/>
    </source>
</evidence>
<sequence length="123" mass="13203">MPTSAPLAQPLSFPLSTILAQNRLVKSSLTECVCTWNAADVTKRGVPIEEPATLYHNWSTCGIRSVGAMLDILQAELGGTGLGRPFCTDPRLPSDMFDNGFRSCIQSWFDEQNSGLGAALAEA</sequence>
<dbReference type="STRING" id="1173701.A0A066XZZ6"/>
<protein>
    <submittedName>
        <fullName evidence="1">Putative NADH oxidase</fullName>
    </submittedName>
</protein>
<comment type="caution">
    <text evidence="1">The sequence shown here is derived from an EMBL/GenBank/DDBJ whole genome shotgun (WGS) entry which is preliminary data.</text>
</comment>
<organism evidence="1 2">
    <name type="scientific">Colletotrichum sublineola</name>
    <name type="common">Sorghum anthracnose fungus</name>
    <dbReference type="NCBI Taxonomy" id="1173701"/>
    <lineage>
        <taxon>Eukaryota</taxon>
        <taxon>Fungi</taxon>
        <taxon>Dikarya</taxon>
        <taxon>Ascomycota</taxon>
        <taxon>Pezizomycotina</taxon>
        <taxon>Sordariomycetes</taxon>
        <taxon>Hypocreomycetidae</taxon>
        <taxon>Glomerellales</taxon>
        <taxon>Glomerellaceae</taxon>
        <taxon>Colletotrichum</taxon>
        <taxon>Colletotrichum graminicola species complex</taxon>
    </lineage>
</organism>
<dbReference type="HOGENOM" id="CLU_2015127_0_0_1"/>
<dbReference type="EMBL" id="JMSE01000200">
    <property type="protein sequence ID" value="KDN71366.1"/>
    <property type="molecule type" value="Genomic_DNA"/>
</dbReference>